<dbReference type="EMBL" id="CP097505">
    <property type="protein sequence ID" value="URD92023.1"/>
    <property type="molecule type" value="Genomic_DNA"/>
</dbReference>
<reference evidence="1" key="1">
    <citation type="submission" date="2022-05" db="EMBL/GenBank/DDBJ databases">
        <title>The Musa troglodytarum L. genome provides insights into the mechanism of non-climacteric behaviour and enrichment of carotenoids.</title>
        <authorList>
            <person name="Wang J."/>
        </authorList>
    </citation>
    <scope>NUCLEOTIDE SEQUENCE</scope>
    <source>
        <tissue evidence="1">Leaf</tissue>
    </source>
</reference>
<evidence type="ECO:0000313" key="1">
    <source>
        <dbReference type="EMBL" id="URD92023.1"/>
    </source>
</evidence>
<sequence length="119" mass="13002">MMICSGSKEALCVNCCKAPLRPPDSVAIADECQREENKGALLQLGIGKEQCHPSLLLLHSYHLKSQVKLLSGTRAMAEMEGTDDACTRTESTPASLTAIDLLLERMCRGRRRPHRPGLA</sequence>
<proteinExistence type="predicted"/>
<evidence type="ECO:0000313" key="2">
    <source>
        <dbReference type="Proteomes" id="UP001055439"/>
    </source>
</evidence>
<name>A0A9E7JSP9_9LILI</name>
<dbReference type="AlphaFoldDB" id="A0A9E7JSP9"/>
<keyword evidence="2" id="KW-1185">Reference proteome</keyword>
<gene>
    <name evidence="1" type="ORF">MUK42_33024</name>
</gene>
<protein>
    <submittedName>
        <fullName evidence="1">Uncharacterized protein</fullName>
    </submittedName>
</protein>
<dbReference type="Proteomes" id="UP001055439">
    <property type="component" value="Chromosome 3"/>
</dbReference>
<organism evidence="1 2">
    <name type="scientific">Musa troglodytarum</name>
    <name type="common">fe'i banana</name>
    <dbReference type="NCBI Taxonomy" id="320322"/>
    <lineage>
        <taxon>Eukaryota</taxon>
        <taxon>Viridiplantae</taxon>
        <taxon>Streptophyta</taxon>
        <taxon>Embryophyta</taxon>
        <taxon>Tracheophyta</taxon>
        <taxon>Spermatophyta</taxon>
        <taxon>Magnoliopsida</taxon>
        <taxon>Liliopsida</taxon>
        <taxon>Zingiberales</taxon>
        <taxon>Musaceae</taxon>
        <taxon>Musa</taxon>
    </lineage>
</organism>
<accession>A0A9E7JSP9</accession>